<feature type="modified residue" description="Phosphohistidine" evidence="1">
    <location>
        <position position="919"/>
    </location>
</feature>
<name>A0A7V4TZJ9_CALAY</name>
<dbReference type="AlphaFoldDB" id="A0A7V4TZJ9"/>
<dbReference type="InterPro" id="IPR051315">
    <property type="entry name" value="Bact_Chemotaxis_CheA"/>
</dbReference>
<dbReference type="Pfam" id="PF01627">
    <property type="entry name" value="Hpt"/>
    <property type="match status" value="1"/>
</dbReference>
<dbReference type="PANTHER" id="PTHR43395:SF10">
    <property type="entry name" value="CHEMOTAXIS PROTEIN CHEA"/>
    <property type="match status" value="1"/>
</dbReference>
<dbReference type="SUPFAM" id="SSF47226">
    <property type="entry name" value="Histidine-containing phosphotransfer domain, HPT domain"/>
    <property type="match status" value="2"/>
</dbReference>
<accession>A0A7V4TZJ9</accession>
<evidence type="ECO:0000256" key="2">
    <source>
        <dbReference type="SAM" id="Coils"/>
    </source>
</evidence>
<dbReference type="GO" id="GO:0000160">
    <property type="term" value="P:phosphorelay signal transduction system"/>
    <property type="evidence" value="ECO:0007669"/>
    <property type="project" value="InterPro"/>
</dbReference>
<sequence length="1057" mass="120899">MKAEFFMINPTKDLSFNKFYLTEFFNQALERGKNIIPEKQYAILRELVDYIVIDENFIRPLEMLAKYHGTNELTIFLFDMMGRVEDYEPDMIYAALPDLADDFVSVYNLVCEEDFAVNDLQKALEDFREKYAAAETVSTPPQPEKEEEKTFTFNEFYNKEYLLHLNARLDALDEEKKAQYLAIINAFFQIWNEEKNYKDFEFGLPVYRIFEVLENLFPAKENQLPPFRQMQELSGHINELVNRIRLFEESDQALFNEILRTGTLPHKIPEPAPEKTYLPPEEVPEEALTIDALLRDYFKSEVQDHRDSFIKEFDEIKVGKEQDAPLQRIISQVKSLKEISMIHGYNGIEYACGALIAKLEDARRKNKQLTPQSLEILNTLLDEFLQVDRFIATEKNDPVLQNVYELLDRLEATFAAKEISATKEAEPEEISFDDTAKVLDILSDLLQQIHHKIQPLHNGLKETDTADALFGILEKLRRSTSGVFPPLKQHFLDPLDDAYRTLIHVTDDRFEQGQQMIEGIWQMLFSLLKEPLNLAPLAEEFEKFHQFVNAAKEPLFNSGNDQVVSAFAEAHLAFWKREKIKYKTLLVETDPKNRKTVHNYFLRVKAEMSWLKLDGYVPLCSYLEMVTRQDSGLAFNEDMAFELLQSFELALERIKTQGKSGSAEDILSVISELVEVEQQPGQAMEEIPGAAEEAVEAPAEEKEQREEITEAAVDEEEEEDVEEMFLQEVRLHLDMARDALRELDNQPKNRTFLNQVENALHSVKASAQVLNKDTIAHLAGQVEELAEIYGKSTLPIPDNLYAALNDGVVALLELATGKTDKPAEIEQTLQDMLDTVPITDGEPLQKESVEEKDAVSETEEKTVAEKPLFAEHEDVDEDLLDIFGQEAKSFLSIIDTSFRKLKKDNTDLEALNQFEYAAHSLKSAAKMLGFREIAQVTDSMEQMIEAIKNGEIQNSNQIENALGQGIEAVKKLSSGEKVSSSHLSHIINILELAEPEILQEEDISTEEPEETTETAKPEVAAYFIEEANELLTGLNMDLLELEKMPQSETLLSNILRN</sequence>
<comment type="caution">
    <text evidence="5">The sequence shown here is derived from an EMBL/GenBank/DDBJ whole genome shotgun (WGS) entry which is preliminary data.</text>
</comment>
<keyword evidence="1" id="KW-0597">Phosphoprotein</keyword>
<protein>
    <recommendedName>
        <fullName evidence="4">HPt domain-containing protein</fullName>
    </recommendedName>
</protein>
<dbReference type="EMBL" id="DRQG01000048">
    <property type="protein sequence ID" value="HGY55103.1"/>
    <property type="molecule type" value="Genomic_DNA"/>
</dbReference>
<gene>
    <name evidence="5" type="ORF">ENK44_05340</name>
</gene>
<evidence type="ECO:0000259" key="4">
    <source>
        <dbReference type="PROSITE" id="PS50894"/>
    </source>
</evidence>
<reference evidence="5" key="1">
    <citation type="journal article" date="2020" name="mSystems">
        <title>Genome- and Community-Level Interaction Insights into Carbon Utilization and Element Cycling Functions of Hydrothermarchaeota in Hydrothermal Sediment.</title>
        <authorList>
            <person name="Zhou Z."/>
            <person name="Liu Y."/>
            <person name="Xu W."/>
            <person name="Pan J."/>
            <person name="Luo Z.H."/>
            <person name="Li M."/>
        </authorList>
    </citation>
    <scope>NUCLEOTIDE SEQUENCE [LARGE SCALE GENOMIC DNA]</scope>
    <source>
        <strain evidence="5">HyVt-577</strain>
    </source>
</reference>
<feature type="non-terminal residue" evidence="5">
    <location>
        <position position="1057"/>
    </location>
</feature>
<feature type="domain" description="HPt" evidence="4">
    <location>
        <begin position="714"/>
        <end position="818"/>
    </location>
</feature>
<keyword evidence="2" id="KW-0175">Coiled coil</keyword>
<feature type="domain" description="HPt" evidence="4">
    <location>
        <begin position="872"/>
        <end position="979"/>
    </location>
</feature>
<evidence type="ECO:0000256" key="1">
    <source>
        <dbReference type="PROSITE-ProRule" id="PRU00110"/>
    </source>
</evidence>
<dbReference type="SMART" id="SM00073">
    <property type="entry name" value="HPT"/>
    <property type="match status" value="2"/>
</dbReference>
<proteinExistence type="predicted"/>
<feature type="compositionally biased region" description="Basic and acidic residues" evidence="3">
    <location>
        <begin position="843"/>
        <end position="860"/>
    </location>
</feature>
<feature type="coiled-coil region" evidence="2">
    <location>
        <begin position="699"/>
        <end position="773"/>
    </location>
</feature>
<feature type="modified residue" description="Phosphohistidine" evidence="1">
    <location>
        <position position="761"/>
    </location>
</feature>
<evidence type="ECO:0000256" key="3">
    <source>
        <dbReference type="SAM" id="MobiDB-lite"/>
    </source>
</evidence>
<dbReference type="InterPro" id="IPR008207">
    <property type="entry name" value="Sig_transdc_His_kin_Hpt_dom"/>
</dbReference>
<dbReference type="InterPro" id="IPR036641">
    <property type="entry name" value="HPT_dom_sf"/>
</dbReference>
<dbReference type="GO" id="GO:0004672">
    <property type="term" value="F:protein kinase activity"/>
    <property type="evidence" value="ECO:0007669"/>
    <property type="project" value="UniProtKB-ARBA"/>
</dbReference>
<dbReference type="CDD" id="cd00088">
    <property type="entry name" value="HPT"/>
    <property type="match status" value="1"/>
</dbReference>
<organism evidence="5">
    <name type="scientific">Caldithrix abyssi</name>
    <dbReference type="NCBI Taxonomy" id="187145"/>
    <lineage>
        <taxon>Bacteria</taxon>
        <taxon>Pseudomonadati</taxon>
        <taxon>Calditrichota</taxon>
        <taxon>Calditrichia</taxon>
        <taxon>Calditrichales</taxon>
        <taxon>Calditrichaceae</taxon>
        <taxon>Caldithrix</taxon>
    </lineage>
</organism>
<dbReference type="Proteomes" id="UP000885779">
    <property type="component" value="Unassembled WGS sequence"/>
</dbReference>
<dbReference type="PANTHER" id="PTHR43395">
    <property type="entry name" value="SENSOR HISTIDINE KINASE CHEA"/>
    <property type="match status" value="1"/>
</dbReference>
<feature type="region of interest" description="Disordered" evidence="3">
    <location>
        <begin position="839"/>
        <end position="860"/>
    </location>
</feature>
<dbReference type="PROSITE" id="PS50894">
    <property type="entry name" value="HPT"/>
    <property type="match status" value="2"/>
</dbReference>
<evidence type="ECO:0000313" key="5">
    <source>
        <dbReference type="EMBL" id="HGY55103.1"/>
    </source>
</evidence>
<dbReference type="Gene3D" id="1.20.120.160">
    <property type="entry name" value="HPT domain"/>
    <property type="match status" value="3"/>
</dbReference>